<evidence type="ECO:0000313" key="4">
    <source>
        <dbReference type="Proteomes" id="UP000182811"/>
    </source>
</evidence>
<dbReference type="EMBL" id="MDDC01000005">
    <property type="protein sequence ID" value="OIQ60412.1"/>
    <property type="molecule type" value="Genomic_DNA"/>
</dbReference>
<dbReference type="OrthoDB" id="9758182at2"/>
<protein>
    <recommendedName>
        <fullName evidence="2">Glutamate synthase domain-containing protein</fullName>
    </recommendedName>
</protein>
<organism evidence="3 4">
    <name type="scientific">Neomoorella thermoacetica</name>
    <name type="common">Clostridium thermoaceticum</name>
    <dbReference type="NCBI Taxonomy" id="1525"/>
    <lineage>
        <taxon>Bacteria</taxon>
        <taxon>Bacillati</taxon>
        <taxon>Bacillota</taxon>
        <taxon>Clostridia</taxon>
        <taxon>Neomoorellales</taxon>
        <taxon>Neomoorellaceae</taxon>
        <taxon>Neomoorella</taxon>
    </lineage>
</organism>
<dbReference type="InterPro" id="IPR002932">
    <property type="entry name" value="Glu_synthdom"/>
</dbReference>
<comment type="similarity">
    <text evidence="1">Belongs to the glutamate synthase family.</text>
</comment>
<dbReference type="Gene3D" id="3.20.20.70">
    <property type="entry name" value="Aldolase class I"/>
    <property type="match status" value="1"/>
</dbReference>
<dbReference type="Proteomes" id="UP000182811">
    <property type="component" value="Unassembled WGS sequence"/>
</dbReference>
<evidence type="ECO:0000313" key="3">
    <source>
        <dbReference type="EMBL" id="OIQ60412.1"/>
    </source>
</evidence>
<dbReference type="AlphaFoldDB" id="A0A1J5NYN4"/>
<evidence type="ECO:0000256" key="1">
    <source>
        <dbReference type="ARBA" id="ARBA00009716"/>
    </source>
</evidence>
<dbReference type="InterPro" id="IPR013785">
    <property type="entry name" value="Aldolase_TIM"/>
</dbReference>
<accession>A0A1J5NYN4</accession>
<dbReference type="SUPFAM" id="SSF51395">
    <property type="entry name" value="FMN-linked oxidoreductases"/>
    <property type="match status" value="1"/>
</dbReference>
<sequence>MIPWPKQNDVLGTVNRGNPAESGLCTLCRADCQGKCETWMSSMVGRKLLYPRDFGTVTAGSSNTTHVGISYNSLRIQGYNYGAYGLAKGLSNSADDCIFPNVNVETEFGSEVKTRVKVPIMTGALGSTFIAAKYWDSFSIGAALVGIPIVIGENVVGIDKEAVIENGRIVKAPELDRRIQTYLKYYNGFGAIIVQMNVEDARNGVAEYVIEKYGDQVILELKWGQGAKDIGGEIQVTDLEYAIFLKNRGYVVDPDPTIPEVQEAFKSGAIRAFARHSRLGYTDLTDFNQVQENFMNAIEYLRGLGYKRITLKTGSYGMEALAMAIKLATEAKLDLLTVDGSGGGTGMSPWNMMETWGVPSILLHSKAYEYAGLLAARGKKVVDMAFAGGLAREDHIFKALALGAPYVKLVCMGRALMIPGFVGSNIEGVLHPERRAKVNGNWDSLPKAVAELGTKAEEIFAGYYDVQKKVGAEEMKNIPYGAIAFWTLADKLTAGLQQLMAGARKFSLDQITRNDIASANRETEAETGIPFITDVQDELARKILLG</sequence>
<name>A0A1J5NYN4_NEOTH</name>
<dbReference type="GO" id="GO:0006537">
    <property type="term" value="P:glutamate biosynthetic process"/>
    <property type="evidence" value="ECO:0007669"/>
    <property type="project" value="InterPro"/>
</dbReference>
<comment type="caution">
    <text evidence="3">The sequence shown here is derived from an EMBL/GenBank/DDBJ whole genome shotgun (WGS) entry which is preliminary data.</text>
</comment>
<gene>
    <name evidence="3" type="ORF">MOTE_08180</name>
</gene>
<evidence type="ECO:0000259" key="2">
    <source>
        <dbReference type="Pfam" id="PF01645"/>
    </source>
</evidence>
<proteinExistence type="inferred from homology"/>
<reference evidence="3 4" key="1">
    <citation type="submission" date="2016-08" db="EMBL/GenBank/DDBJ databases">
        <title>Genome-based comparison of Moorella thermoacetic strains.</title>
        <authorList>
            <person name="Poehlein A."/>
            <person name="Bengelsdorf F.R."/>
            <person name="Esser C."/>
            <person name="Duerre P."/>
            <person name="Daniel R."/>
        </authorList>
    </citation>
    <scope>NUCLEOTIDE SEQUENCE [LARGE SCALE GENOMIC DNA]</scope>
    <source>
        <strain evidence="3 4">DSM 21394</strain>
    </source>
</reference>
<feature type="domain" description="Glutamate synthase" evidence="2">
    <location>
        <begin position="291"/>
        <end position="409"/>
    </location>
</feature>
<dbReference type="GO" id="GO:0015930">
    <property type="term" value="F:glutamate synthase activity"/>
    <property type="evidence" value="ECO:0007669"/>
    <property type="project" value="InterPro"/>
</dbReference>
<dbReference type="Pfam" id="PF01645">
    <property type="entry name" value="Glu_synthase"/>
    <property type="match status" value="1"/>
</dbReference>